<keyword evidence="5" id="KW-1185">Reference proteome</keyword>
<sequence>NKNLVNNDPEVHPDLHQLFLKYNATYFWGQLHMVEVKWSIRMRLCAGVCSYHSREGFCSIRLSEPLLKFRPVSDMINTLLHEMIHAYLFVTQNNRDRDGHGPEFHKHMDRINQASGSQITVYHTFHDEVDFYRTHIWRCQGPCRDRPPYFGYVKRSMNRAPQPADSWFKDHQASCGGTYIKISEPSKPTK</sequence>
<dbReference type="GO" id="GO:0003697">
    <property type="term" value="F:single-stranded DNA binding"/>
    <property type="evidence" value="ECO:0007669"/>
    <property type="project" value="InterPro"/>
</dbReference>
<organism evidence="4 5">
    <name type="scientific">Dimargaris cristalligena</name>
    <dbReference type="NCBI Taxonomy" id="215637"/>
    <lineage>
        <taxon>Eukaryota</taxon>
        <taxon>Fungi</taxon>
        <taxon>Fungi incertae sedis</taxon>
        <taxon>Zoopagomycota</taxon>
        <taxon>Kickxellomycotina</taxon>
        <taxon>Dimargaritomycetes</taxon>
        <taxon>Dimargaritales</taxon>
        <taxon>Dimargaritaceae</taxon>
        <taxon>Dimargaris</taxon>
    </lineage>
</organism>
<evidence type="ECO:0000259" key="3">
    <source>
        <dbReference type="SMART" id="SM00731"/>
    </source>
</evidence>
<protein>
    <submittedName>
        <fullName evidence="4">SprT-like family-domain-containing protein</fullName>
    </submittedName>
</protein>
<dbReference type="Pfam" id="PF22934">
    <property type="entry name" value="SPRTN_ZBD"/>
    <property type="match status" value="1"/>
</dbReference>
<dbReference type="InterPro" id="IPR055220">
    <property type="entry name" value="SPRTN_ZBD"/>
</dbReference>
<dbReference type="GO" id="GO:0005634">
    <property type="term" value="C:nucleus"/>
    <property type="evidence" value="ECO:0007669"/>
    <property type="project" value="UniProtKB-SubCell"/>
</dbReference>
<dbReference type="GO" id="GO:0004222">
    <property type="term" value="F:metalloendopeptidase activity"/>
    <property type="evidence" value="ECO:0007669"/>
    <property type="project" value="InterPro"/>
</dbReference>
<dbReference type="InterPro" id="IPR006640">
    <property type="entry name" value="SprT-like_domain"/>
</dbReference>
<dbReference type="EMBL" id="ML003740">
    <property type="protein sequence ID" value="RKP33563.1"/>
    <property type="molecule type" value="Genomic_DNA"/>
</dbReference>
<dbReference type="STRING" id="215637.A0A4P9ZKE7"/>
<dbReference type="GO" id="GO:0031593">
    <property type="term" value="F:polyubiquitin modification-dependent protein binding"/>
    <property type="evidence" value="ECO:0007669"/>
    <property type="project" value="TreeGrafter"/>
</dbReference>
<feature type="non-terminal residue" evidence="4">
    <location>
        <position position="190"/>
    </location>
</feature>
<feature type="non-terminal residue" evidence="4">
    <location>
        <position position="1"/>
    </location>
</feature>
<proteinExistence type="predicted"/>
<reference evidence="5" key="1">
    <citation type="journal article" date="2018" name="Nat. Microbiol.">
        <title>Leveraging single-cell genomics to expand the fungal tree of life.</title>
        <authorList>
            <person name="Ahrendt S.R."/>
            <person name="Quandt C.A."/>
            <person name="Ciobanu D."/>
            <person name="Clum A."/>
            <person name="Salamov A."/>
            <person name="Andreopoulos B."/>
            <person name="Cheng J.F."/>
            <person name="Woyke T."/>
            <person name="Pelin A."/>
            <person name="Henrissat B."/>
            <person name="Reynolds N.K."/>
            <person name="Benny G.L."/>
            <person name="Smith M.E."/>
            <person name="James T.Y."/>
            <person name="Grigoriev I.V."/>
        </authorList>
    </citation>
    <scope>NUCLEOTIDE SEQUENCE [LARGE SCALE GENOMIC DNA]</scope>
    <source>
        <strain evidence="5">RSA 468</strain>
    </source>
</reference>
<name>A0A4P9ZKE7_9FUNG</name>
<keyword evidence="2" id="KW-0539">Nucleus</keyword>
<dbReference type="GO" id="GO:0006974">
    <property type="term" value="P:DNA damage response"/>
    <property type="evidence" value="ECO:0007669"/>
    <property type="project" value="InterPro"/>
</dbReference>
<comment type="subcellular location">
    <subcellularLocation>
        <location evidence="1">Nucleus</location>
    </subcellularLocation>
</comment>
<evidence type="ECO:0000256" key="2">
    <source>
        <dbReference type="ARBA" id="ARBA00023242"/>
    </source>
</evidence>
<dbReference type="Proteomes" id="UP000268162">
    <property type="component" value="Unassembled WGS sequence"/>
</dbReference>
<dbReference type="PANTHER" id="PTHR21220">
    <property type="entry name" value="DNA-DEPENDENT METALLOPROTEASE SPRTN"/>
    <property type="match status" value="1"/>
</dbReference>
<accession>A0A4P9ZKE7</accession>
<feature type="domain" description="SprT-like" evidence="3">
    <location>
        <begin position="13"/>
        <end position="182"/>
    </location>
</feature>
<evidence type="ECO:0000313" key="5">
    <source>
        <dbReference type="Proteomes" id="UP000268162"/>
    </source>
</evidence>
<dbReference type="Pfam" id="PF10263">
    <property type="entry name" value="SprT-like"/>
    <property type="match status" value="1"/>
</dbReference>
<gene>
    <name evidence="4" type="ORF">BJ085DRAFT_1322</name>
</gene>
<dbReference type="InterPro" id="IPR044245">
    <property type="entry name" value="Spartan"/>
</dbReference>
<evidence type="ECO:0000313" key="4">
    <source>
        <dbReference type="EMBL" id="RKP33563.1"/>
    </source>
</evidence>
<dbReference type="PANTHER" id="PTHR21220:SF0">
    <property type="entry name" value="DNA-DEPENDENT METALLOPROTEASE SPRTN"/>
    <property type="match status" value="1"/>
</dbReference>
<dbReference type="AlphaFoldDB" id="A0A4P9ZKE7"/>
<evidence type="ECO:0000256" key="1">
    <source>
        <dbReference type="ARBA" id="ARBA00004123"/>
    </source>
</evidence>
<dbReference type="SMART" id="SM00731">
    <property type="entry name" value="SprT"/>
    <property type="match status" value="1"/>
</dbReference>